<dbReference type="InterPro" id="IPR038303">
    <property type="entry name" value="HdeA/HdeB_sf"/>
</dbReference>
<evidence type="ECO:0000313" key="6">
    <source>
        <dbReference type="Proteomes" id="UP000375525"/>
    </source>
</evidence>
<name>A0A5E7JHL2_PSEFL</name>
<dbReference type="AlphaFoldDB" id="A0A5E7JHL2"/>
<evidence type="ECO:0000256" key="1">
    <source>
        <dbReference type="ARBA" id="ARBA00022729"/>
    </source>
</evidence>
<organism evidence="5 6">
    <name type="scientific">Pseudomonas fluorescens</name>
    <dbReference type="NCBI Taxonomy" id="294"/>
    <lineage>
        <taxon>Bacteria</taxon>
        <taxon>Pseudomonadati</taxon>
        <taxon>Pseudomonadota</taxon>
        <taxon>Gammaproteobacteria</taxon>
        <taxon>Pseudomonadales</taxon>
        <taxon>Pseudomonadaceae</taxon>
        <taxon>Pseudomonas</taxon>
    </lineage>
</organism>
<keyword evidence="3" id="KW-0143">Chaperone</keyword>
<protein>
    <submittedName>
        <fullName evidence="5">Acid stress chaperone HdeB</fullName>
    </submittedName>
</protein>
<evidence type="ECO:0000256" key="4">
    <source>
        <dbReference type="SAM" id="SignalP"/>
    </source>
</evidence>
<reference evidence="5 6" key="1">
    <citation type="submission" date="2019-09" db="EMBL/GenBank/DDBJ databases">
        <authorList>
            <person name="Chandra G."/>
            <person name="Truman W A."/>
        </authorList>
    </citation>
    <scope>NUCLEOTIDE SEQUENCE [LARGE SCALE GENOMIC DNA]</scope>
    <source>
        <strain evidence="5">PS880</strain>
    </source>
</reference>
<dbReference type="Pfam" id="PF06411">
    <property type="entry name" value="HdeA"/>
    <property type="match status" value="1"/>
</dbReference>
<evidence type="ECO:0000256" key="3">
    <source>
        <dbReference type="ARBA" id="ARBA00023186"/>
    </source>
</evidence>
<keyword evidence="2" id="KW-0574">Periplasm</keyword>
<dbReference type="Proteomes" id="UP000375525">
    <property type="component" value="Unassembled WGS sequence"/>
</dbReference>
<dbReference type="InterPro" id="IPR010486">
    <property type="entry name" value="HNS-dep_expression_A/B"/>
</dbReference>
<dbReference type="Gene3D" id="1.10.890.10">
    <property type="entry name" value="HNS-dependent expression A"/>
    <property type="match status" value="1"/>
</dbReference>
<evidence type="ECO:0000313" key="5">
    <source>
        <dbReference type="EMBL" id="VVO87770.1"/>
    </source>
</evidence>
<gene>
    <name evidence="5" type="primary">hdeB</name>
    <name evidence="5" type="ORF">PS880_02141</name>
</gene>
<dbReference type="EMBL" id="CABVIH010000009">
    <property type="protein sequence ID" value="VVO87770.1"/>
    <property type="molecule type" value="Genomic_DNA"/>
</dbReference>
<keyword evidence="1 4" id="KW-0732">Signal</keyword>
<proteinExistence type="predicted"/>
<accession>A0A5E7JHL2</accession>
<dbReference type="RefSeq" id="WP_191624659.1">
    <property type="nucleotide sequence ID" value="NZ_CABVIH010000009.1"/>
</dbReference>
<evidence type="ECO:0000256" key="2">
    <source>
        <dbReference type="ARBA" id="ARBA00022764"/>
    </source>
</evidence>
<feature type="signal peptide" evidence="4">
    <location>
        <begin position="1"/>
        <end position="24"/>
    </location>
</feature>
<feature type="chain" id="PRO_5022999992" evidence="4">
    <location>
        <begin position="25"/>
        <end position="101"/>
    </location>
</feature>
<sequence length="101" mass="10942" precursor="true">MTRKVFCTLALASLVLSSVSGAYAASANTDDMTCQEFLVTPPPAQAPVVLWVSVNENINSSGGSFTKEKVKAEVLPEFVKLCQKNPEKKVSGFTEELKKLF</sequence>